<evidence type="ECO:0000256" key="7">
    <source>
        <dbReference type="ARBA" id="ARBA00022801"/>
    </source>
</evidence>
<feature type="transmembrane region" description="Helical" evidence="15">
    <location>
        <begin position="432"/>
        <end position="455"/>
    </location>
</feature>
<feature type="transmembrane region" description="Helical" evidence="15">
    <location>
        <begin position="590"/>
        <end position="614"/>
    </location>
</feature>
<feature type="domain" description="Endoplasmic reticulum metallopeptidase 1-like C-terminal" evidence="17">
    <location>
        <begin position="682"/>
        <end position="818"/>
    </location>
</feature>
<feature type="transmembrane region" description="Helical" evidence="15">
    <location>
        <begin position="475"/>
        <end position="493"/>
    </location>
</feature>
<evidence type="ECO:0000256" key="12">
    <source>
        <dbReference type="ARBA" id="ARBA00023136"/>
    </source>
</evidence>
<feature type="transmembrane region" description="Helical" evidence="15">
    <location>
        <begin position="564"/>
        <end position="583"/>
    </location>
</feature>
<evidence type="ECO:0000256" key="8">
    <source>
        <dbReference type="ARBA" id="ARBA00022824"/>
    </source>
</evidence>
<dbReference type="PANTHER" id="PTHR12147:SF22">
    <property type="entry name" value="ENDOPLASMIC RETICULUM METALLOPEPTIDASE 1"/>
    <property type="match status" value="1"/>
</dbReference>
<evidence type="ECO:0000313" key="18">
    <source>
        <dbReference type="EMBL" id="JAV53468.1"/>
    </source>
</evidence>
<dbReference type="GO" id="GO:0008235">
    <property type="term" value="F:metalloexopeptidase activity"/>
    <property type="evidence" value="ECO:0007669"/>
    <property type="project" value="InterPro"/>
</dbReference>
<evidence type="ECO:0000256" key="15">
    <source>
        <dbReference type="SAM" id="Phobius"/>
    </source>
</evidence>
<evidence type="ECO:0000256" key="9">
    <source>
        <dbReference type="ARBA" id="ARBA00022833"/>
    </source>
</evidence>
<feature type="transmembrane region" description="Helical" evidence="15">
    <location>
        <begin position="499"/>
        <end position="516"/>
    </location>
</feature>
<organism evidence="18">
    <name type="scientific">Photinus pyralis</name>
    <name type="common">Common eastern firefly</name>
    <name type="synonym">Lampyris pyralis</name>
    <dbReference type="NCBI Taxonomy" id="7054"/>
    <lineage>
        <taxon>Eukaryota</taxon>
        <taxon>Metazoa</taxon>
        <taxon>Ecdysozoa</taxon>
        <taxon>Arthropoda</taxon>
        <taxon>Hexapoda</taxon>
        <taxon>Insecta</taxon>
        <taxon>Pterygota</taxon>
        <taxon>Neoptera</taxon>
        <taxon>Endopterygota</taxon>
        <taxon>Coleoptera</taxon>
        <taxon>Polyphaga</taxon>
        <taxon>Elateriformia</taxon>
        <taxon>Elateroidea</taxon>
        <taxon>Lampyridae</taxon>
        <taxon>Lampyrinae</taxon>
        <taxon>Photinus</taxon>
    </lineage>
</organism>
<dbReference type="InterPro" id="IPR007484">
    <property type="entry name" value="Peptidase_M28"/>
</dbReference>
<dbReference type="Gene3D" id="3.40.630.10">
    <property type="entry name" value="Zn peptidases"/>
    <property type="match status" value="1"/>
</dbReference>
<comment type="similarity">
    <text evidence="3">Belongs to the peptidase M28 family.</text>
</comment>
<keyword evidence="7" id="KW-0378">Hydrolase</keyword>
<keyword evidence="5 15" id="KW-0812">Transmembrane</keyword>
<proteinExistence type="inferred from homology"/>
<dbReference type="FunFam" id="3.40.630.10:FF:000008">
    <property type="entry name" value="Endoplasmic reticulum metallopeptidase 1"/>
    <property type="match status" value="1"/>
</dbReference>
<evidence type="ECO:0000256" key="14">
    <source>
        <dbReference type="ARBA" id="ARBA00078796"/>
    </source>
</evidence>
<dbReference type="InterPro" id="IPR045175">
    <property type="entry name" value="M28_fam"/>
</dbReference>
<feature type="transmembrane region" description="Helical" evidence="15">
    <location>
        <begin position="361"/>
        <end position="382"/>
    </location>
</feature>
<dbReference type="Pfam" id="PF22248">
    <property type="entry name" value="ERMP1_C"/>
    <property type="match status" value="1"/>
</dbReference>
<keyword evidence="9" id="KW-0862">Zinc</keyword>
<evidence type="ECO:0000256" key="13">
    <source>
        <dbReference type="ARBA" id="ARBA00023180"/>
    </source>
</evidence>
<evidence type="ECO:0000256" key="1">
    <source>
        <dbReference type="ARBA" id="ARBA00001947"/>
    </source>
</evidence>
<dbReference type="AlphaFoldDB" id="A0A1Y1JZ04"/>
<evidence type="ECO:0000256" key="5">
    <source>
        <dbReference type="ARBA" id="ARBA00022692"/>
    </source>
</evidence>
<feature type="transmembrane region" description="Helical" evidence="15">
    <location>
        <begin position="394"/>
        <end position="420"/>
    </location>
</feature>
<keyword evidence="10 15" id="KW-1133">Transmembrane helix</keyword>
<dbReference type="EMBL" id="GEZM01099137">
    <property type="protein sequence ID" value="JAV53468.1"/>
    <property type="molecule type" value="Transcribed_RNA"/>
</dbReference>
<dbReference type="GO" id="GO:0046872">
    <property type="term" value="F:metal ion binding"/>
    <property type="evidence" value="ECO:0007669"/>
    <property type="project" value="UniProtKB-KW"/>
</dbReference>
<accession>A0A1Y1JZ04</accession>
<keyword evidence="4" id="KW-0645">Protease</keyword>
<feature type="domain" description="Peptidase M28" evidence="16">
    <location>
        <begin position="136"/>
        <end position="322"/>
    </location>
</feature>
<dbReference type="Pfam" id="PF04389">
    <property type="entry name" value="Peptidase_M28"/>
    <property type="match status" value="1"/>
</dbReference>
<name>A0A1Y1JZ04_PHOPY</name>
<keyword evidence="12 15" id="KW-0472">Membrane</keyword>
<dbReference type="GO" id="GO:0006508">
    <property type="term" value="P:proteolysis"/>
    <property type="evidence" value="ECO:0007669"/>
    <property type="project" value="UniProtKB-KW"/>
</dbReference>
<protein>
    <recommendedName>
        <fullName evidence="14">FXNA-like protease</fullName>
    </recommendedName>
</protein>
<evidence type="ECO:0000256" key="11">
    <source>
        <dbReference type="ARBA" id="ARBA00023049"/>
    </source>
</evidence>
<keyword evidence="13" id="KW-0325">Glycoprotein</keyword>
<evidence type="ECO:0000259" key="16">
    <source>
        <dbReference type="Pfam" id="PF04389"/>
    </source>
</evidence>
<evidence type="ECO:0000256" key="10">
    <source>
        <dbReference type="ARBA" id="ARBA00022989"/>
    </source>
</evidence>
<feature type="transmembrane region" description="Helical" evidence="15">
    <location>
        <begin position="21"/>
        <end position="41"/>
    </location>
</feature>
<dbReference type="InterPro" id="IPR053973">
    <property type="entry name" value="ERMP1-like_C"/>
</dbReference>
<keyword evidence="8" id="KW-0256">Endoplasmic reticulum</keyword>
<evidence type="ECO:0000256" key="2">
    <source>
        <dbReference type="ARBA" id="ARBA00004477"/>
    </source>
</evidence>
<sequence length="820" mass="92987">MEGKQYGSTEQLKRQSGKIPGIVGIIFIMFVSALCGVVYLIDDILPTPLYIEDEIHNPERFIAERAQNSLKKLAKIGERITGTEANDVQAVKILRLEIAKIIENAHKNQKIEFDQQVVSGKVESSNNLRIFENVQNLVVKVHGQKYSEHSVLVNVYFDTAPTSSGGSDDGINCAVALEILRTLANSPVVYLHNILFLFNGAEEAGFLGLHGFMTQQRWAREVEVYINLAAKGAAGKILLFHTGPKQSRLLHYFSKVALPHAQVTAEEMGESFPFAASNILNKVYNGFDFAFHKNQQRYHTSFDNLNIPLGSYQHVGDLVLELIKNLANASEILDINQTKEESDHIYYDFLGLFLIYYTKTIGAIINVLTVILSVLIALKAFYDFKIKCKKFFTYALVTFLGLMLGWALAAAFAVTVSFILRAQGYNMIWYGNPWMICGLYVIPISAMSCVPVALFKEFVAKDLTYNMHTQLQLHMLRLIWTVVLLVGTCMGIRSTYIVLVPVVFQTGAFLLIHLTCSQYTVRVWQILYFIFTIPATMFIIYLILLLTPTVTASAVNPYMHPELFIALLYLLLTLFAGSIYVPFVTLLRRWYITIGSTLGIFVIFFVLIFTPIAFPYSSTDNAVSPQRFVCYYSNQVFRNEMTHSVIAREKQLQCSGDYNAEKTLSKYVREPKFDESSDLIPLDKTVKLQLDSRIYLNPSTVQYNFTIEAPSTMALAIETMNHAIIRSAKIYMSNESVILQSNVTDYYIDYIRGKESLPLRIVLKVHLVEHNAKALQFRLTGIYHYSSSNISIPYYDKYLKSFPVWTNVDARLAINDAWSF</sequence>
<dbReference type="SUPFAM" id="SSF53187">
    <property type="entry name" value="Zn-dependent exopeptidases"/>
    <property type="match status" value="1"/>
</dbReference>
<dbReference type="GO" id="GO:0005789">
    <property type="term" value="C:endoplasmic reticulum membrane"/>
    <property type="evidence" value="ECO:0007669"/>
    <property type="project" value="UniProtKB-SubCell"/>
</dbReference>
<reference evidence="18" key="1">
    <citation type="journal article" date="2016" name="Sci. Rep.">
        <title>Molecular characterization of firefly nuptial gifts: a multi-omics approach sheds light on postcopulatory sexual selection.</title>
        <authorList>
            <person name="Al-Wathiqui N."/>
            <person name="Fallon T.R."/>
            <person name="South A."/>
            <person name="Weng J.K."/>
            <person name="Lewis S.M."/>
        </authorList>
    </citation>
    <scope>NUCLEOTIDE SEQUENCE</scope>
</reference>
<dbReference type="PANTHER" id="PTHR12147">
    <property type="entry name" value="METALLOPEPTIDASE M28 FAMILY MEMBER"/>
    <property type="match status" value="1"/>
</dbReference>
<evidence type="ECO:0000256" key="3">
    <source>
        <dbReference type="ARBA" id="ARBA00010918"/>
    </source>
</evidence>
<comment type="subcellular location">
    <subcellularLocation>
        <location evidence="2">Endoplasmic reticulum membrane</location>
        <topology evidence="2">Multi-pass membrane protein</topology>
    </subcellularLocation>
</comment>
<feature type="transmembrane region" description="Helical" evidence="15">
    <location>
        <begin position="523"/>
        <end position="544"/>
    </location>
</feature>
<comment type="cofactor">
    <cofactor evidence="1">
        <name>Zn(2+)</name>
        <dbReference type="ChEBI" id="CHEBI:29105"/>
    </cofactor>
</comment>
<evidence type="ECO:0000256" key="4">
    <source>
        <dbReference type="ARBA" id="ARBA00022670"/>
    </source>
</evidence>
<keyword evidence="11" id="KW-0482">Metalloprotease</keyword>
<keyword evidence="6" id="KW-0479">Metal-binding</keyword>
<evidence type="ECO:0000259" key="17">
    <source>
        <dbReference type="Pfam" id="PF22248"/>
    </source>
</evidence>
<evidence type="ECO:0000256" key="6">
    <source>
        <dbReference type="ARBA" id="ARBA00022723"/>
    </source>
</evidence>